<dbReference type="GO" id="GO:0052851">
    <property type="term" value="F:ferric-chelate reductase (NADPH) activity"/>
    <property type="evidence" value="ECO:0007669"/>
    <property type="project" value="TreeGrafter"/>
</dbReference>
<dbReference type="GO" id="GO:0070967">
    <property type="term" value="F:coenzyme F420 binding"/>
    <property type="evidence" value="ECO:0007669"/>
    <property type="project" value="InterPro"/>
</dbReference>
<dbReference type="PANTHER" id="PTHR14239">
    <property type="entry name" value="DUDULIN-RELATED"/>
    <property type="match status" value="1"/>
</dbReference>
<reference evidence="3" key="1">
    <citation type="submission" date="2020-05" db="EMBL/GenBank/DDBJ databases">
        <authorList>
            <person name="Chiriac C."/>
            <person name="Salcher M."/>
            <person name="Ghai R."/>
            <person name="Kavagutti S V."/>
        </authorList>
    </citation>
    <scope>NUCLEOTIDE SEQUENCE</scope>
</reference>
<name>A0A6J6SAX5_9ZZZZ</name>
<dbReference type="GO" id="GO:0016651">
    <property type="term" value="F:oxidoreductase activity, acting on NAD(P)H"/>
    <property type="evidence" value="ECO:0007669"/>
    <property type="project" value="InterPro"/>
</dbReference>
<dbReference type="NCBIfam" id="TIGR01915">
    <property type="entry name" value="npdG"/>
    <property type="match status" value="1"/>
</dbReference>
<dbReference type="EMBL" id="CAEZYR010000013">
    <property type="protein sequence ID" value="CAB4732071.1"/>
    <property type="molecule type" value="Genomic_DNA"/>
</dbReference>
<dbReference type="InterPro" id="IPR051267">
    <property type="entry name" value="STEAP_metalloreductase"/>
</dbReference>
<evidence type="ECO:0000256" key="1">
    <source>
        <dbReference type="ARBA" id="ARBA00023002"/>
    </source>
</evidence>
<evidence type="ECO:0000259" key="2">
    <source>
        <dbReference type="Pfam" id="PF03807"/>
    </source>
</evidence>
<dbReference type="InterPro" id="IPR036291">
    <property type="entry name" value="NAD(P)-bd_dom_sf"/>
</dbReference>
<dbReference type="SUPFAM" id="SSF51735">
    <property type="entry name" value="NAD(P)-binding Rossmann-fold domains"/>
    <property type="match status" value="1"/>
</dbReference>
<dbReference type="EMBL" id="CAFABA010000163">
    <property type="protein sequence ID" value="CAB4836294.1"/>
    <property type="molecule type" value="Genomic_DNA"/>
</dbReference>
<dbReference type="GO" id="GO:0008823">
    <property type="term" value="F:cupric reductase (NADH) activity"/>
    <property type="evidence" value="ECO:0007669"/>
    <property type="project" value="TreeGrafter"/>
</dbReference>
<feature type="domain" description="Pyrroline-5-carboxylate reductase catalytic N-terminal" evidence="2">
    <location>
        <begin position="7"/>
        <end position="102"/>
    </location>
</feature>
<evidence type="ECO:0000313" key="4">
    <source>
        <dbReference type="EMBL" id="CAB4836294.1"/>
    </source>
</evidence>
<gene>
    <name evidence="3" type="ORF">UFOPK2754_00544</name>
    <name evidence="4" type="ORF">UFOPK3139_02780</name>
    <name evidence="5" type="ORF">UFOPK3967_02175</name>
</gene>
<dbReference type="GO" id="GO:0015677">
    <property type="term" value="P:copper ion import"/>
    <property type="evidence" value="ECO:0007669"/>
    <property type="project" value="TreeGrafter"/>
</dbReference>
<dbReference type="EMBL" id="CAFBOS010000155">
    <property type="protein sequence ID" value="CAB5009902.1"/>
    <property type="molecule type" value="Genomic_DNA"/>
</dbReference>
<accession>A0A6J6SAX5</accession>
<keyword evidence="1" id="KW-0560">Oxidoreductase</keyword>
<dbReference type="GO" id="GO:0005886">
    <property type="term" value="C:plasma membrane"/>
    <property type="evidence" value="ECO:0007669"/>
    <property type="project" value="TreeGrafter"/>
</dbReference>
<evidence type="ECO:0000313" key="3">
    <source>
        <dbReference type="EMBL" id="CAB4732071.1"/>
    </source>
</evidence>
<dbReference type="Gene3D" id="3.40.50.720">
    <property type="entry name" value="NAD(P)-binding Rossmann-like Domain"/>
    <property type="match status" value="1"/>
</dbReference>
<evidence type="ECO:0000313" key="5">
    <source>
        <dbReference type="EMBL" id="CAB5009902.1"/>
    </source>
</evidence>
<dbReference type="InterPro" id="IPR010185">
    <property type="entry name" value="NpdG"/>
</dbReference>
<sequence length="226" mass="22790">MTSTPLVGIVGGTGPAGTGLALRFAAGGVTVLLGSRDPARAATTANDLNTLHSLLTPITGVSNEAACDADIVVLATSADAIVETAAALREQLAGRITVCMANLLKRSKRSFEAVLPPEGSVARAVQAAAPEANVVAAYQNLPAAALADLDRELRADVLICGDDAEAVSSVLALTSTIAGLDPIDAGALANAAGVEALTAILLNVNRTLHGEFSVRLVDLHGRAPSR</sequence>
<dbReference type="AlphaFoldDB" id="A0A6J6SAX5"/>
<dbReference type="PANTHER" id="PTHR14239:SF0">
    <property type="entry name" value="F420-DEPENDENT NADP REDUCTASE"/>
    <property type="match status" value="1"/>
</dbReference>
<dbReference type="InterPro" id="IPR028939">
    <property type="entry name" value="P5C_Rdtase_cat_N"/>
</dbReference>
<dbReference type="GO" id="GO:0006740">
    <property type="term" value="P:NADPH regeneration"/>
    <property type="evidence" value="ECO:0007669"/>
    <property type="project" value="InterPro"/>
</dbReference>
<organism evidence="3">
    <name type="scientific">freshwater metagenome</name>
    <dbReference type="NCBI Taxonomy" id="449393"/>
    <lineage>
        <taxon>unclassified sequences</taxon>
        <taxon>metagenomes</taxon>
        <taxon>ecological metagenomes</taxon>
    </lineage>
</organism>
<dbReference type="GO" id="GO:0050661">
    <property type="term" value="F:NADP binding"/>
    <property type="evidence" value="ECO:0007669"/>
    <property type="project" value="InterPro"/>
</dbReference>
<proteinExistence type="predicted"/>
<protein>
    <submittedName>
        <fullName evidence="3">Unannotated protein</fullName>
    </submittedName>
</protein>
<dbReference type="Pfam" id="PF03807">
    <property type="entry name" value="F420_oxidored"/>
    <property type="match status" value="1"/>
</dbReference>